<comment type="similarity">
    <text evidence="2">Belongs to the CWC22 family.</text>
</comment>
<dbReference type="PANTHER" id="PTHR18034:SF4">
    <property type="entry name" value="NUCLEOLAR MIF4G DOMAIN-CONTAINING PROTEIN 1"/>
    <property type="match status" value="1"/>
</dbReference>
<accession>A0A166NN95</accession>
<dbReference type="PROSITE" id="PS51366">
    <property type="entry name" value="MI"/>
    <property type="match status" value="1"/>
</dbReference>
<dbReference type="GO" id="GO:0042274">
    <property type="term" value="P:ribosomal small subunit biogenesis"/>
    <property type="evidence" value="ECO:0007669"/>
    <property type="project" value="TreeGrafter"/>
</dbReference>
<feature type="region of interest" description="Disordered" evidence="4">
    <location>
        <begin position="144"/>
        <end position="164"/>
    </location>
</feature>
<dbReference type="EMBL" id="KV417522">
    <property type="protein sequence ID" value="KZP25204.1"/>
    <property type="molecule type" value="Genomic_DNA"/>
</dbReference>
<evidence type="ECO:0000256" key="3">
    <source>
        <dbReference type="ARBA" id="ARBA00023242"/>
    </source>
</evidence>
<dbReference type="AlphaFoldDB" id="A0A166NN95"/>
<keyword evidence="7" id="KW-1185">Reference proteome</keyword>
<dbReference type="SUPFAM" id="SSF48371">
    <property type="entry name" value="ARM repeat"/>
    <property type="match status" value="1"/>
</dbReference>
<evidence type="ECO:0000259" key="5">
    <source>
        <dbReference type="PROSITE" id="PS51366"/>
    </source>
</evidence>
<gene>
    <name evidence="6" type="ORF">FIBSPDRAFT_734423</name>
</gene>
<evidence type="ECO:0000256" key="1">
    <source>
        <dbReference type="ARBA" id="ARBA00004604"/>
    </source>
</evidence>
<sequence>MHSTASRYVPPHLRTRDVAASDKEDSEDMAKLKRQLKGLLNRMSEQNMGAILESIEDLYRKNRRHDLTSTLTSLIIDGISSHSVLLDSYVVLYAAFVSSLHKIIGLEFGMCLPPCPCAPADRLPAAYFVQNVVSSYETHHAALRTESSAPSISEPQQEGSKEGEGKECSNLIVLLSELYNFQVISSVLVFDIIRDLLSQKLTEFGVELLLKIVRNSGQQLRLDDPSALKDIIGVVQTKLVGQDDNLSSRTRFMIETLTNLKNNKVKRTAGQQHQGGEAVERMKKFLSGLTKKRQVVTHEPLRVSLEDLHTAESKGKWWLVGAAWGGDPLIEHRSNKKATEKTDESDISSNGLLKLARKQGMNTDIRRSIFVVLMSSDDYVDACERLSQLNLKEVQQREIIRVILHCCGNEKSYNPYYTLIAHHLCRSSHSYKVTLQFCLWDFLRDLGETTIGGAEVIKNLKEDDNGFDIKSISGTRMRNVAQAYGWWIAKDSCTLAILKPVDFTILKQRTTNFLKDLMTHLFVATQVSTPVLGKSTLPTTQNRGAVEEVFIKATRIEALALGLVYFLSQEMSAAADEEDGGLVKWASSVAVDTLRTRMDVIPDF</sequence>
<dbReference type="SMART" id="SM00544">
    <property type="entry name" value="MA3"/>
    <property type="match status" value="1"/>
</dbReference>
<evidence type="ECO:0000313" key="7">
    <source>
        <dbReference type="Proteomes" id="UP000076532"/>
    </source>
</evidence>
<proteinExistence type="inferred from homology"/>
<dbReference type="Pfam" id="PF02854">
    <property type="entry name" value="MIF4G"/>
    <property type="match status" value="1"/>
</dbReference>
<comment type="subcellular location">
    <subcellularLocation>
        <location evidence="1">Nucleus</location>
        <location evidence="1">Nucleolus</location>
    </subcellularLocation>
</comment>
<name>A0A166NN95_9AGAM</name>
<dbReference type="PANTHER" id="PTHR18034">
    <property type="entry name" value="CELL CYCLE CONTROL PROTEIN CWF22-RELATED"/>
    <property type="match status" value="1"/>
</dbReference>
<dbReference type="GO" id="GO:0005730">
    <property type="term" value="C:nucleolus"/>
    <property type="evidence" value="ECO:0007669"/>
    <property type="project" value="UniProtKB-SubCell"/>
</dbReference>
<dbReference type="InterPro" id="IPR003891">
    <property type="entry name" value="Initiation_fac_eIF4g_MI"/>
</dbReference>
<dbReference type="InterPro" id="IPR016024">
    <property type="entry name" value="ARM-type_fold"/>
</dbReference>
<dbReference type="STRING" id="436010.A0A166NN95"/>
<organism evidence="6 7">
    <name type="scientific">Athelia psychrophila</name>
    <dbReference type="NCBI Taxonomy" id="1759441"/>
    <lineage>
        <taxon>Eukaryota</taxon>
        <taxon>Fungi</taxon>
        <taxon>Dikarya</taxon>
        <taxon>Basidiomycota</taxon>
        <taxon>Agaricomycotina</taxon>
        <taxon>Agaricomycetes</taxon>
        <taxon>Agaricomycetidae</taxon>
        <taxon>Atheliales</taxon>
        <taxon>Atheliaceae</taxon>
        <taxon>Athelia</taxon>
    </lineage>
</organism>
<dbReference type="Pfam" id="PF02847">
    <property type="entry name" value="MA3"/>
    <property type="match status" value="1"/>
</dbReference>
<evidence type="ECO:0000256" key="4">
    <source>
        <dbReference type="SAM" id="MobiDB-lite"/>
    </source>
</evidence>
<evidence type="ECO:0000256" key="2">
    <source>
        <dbReference type="ARBA" id="ARBA00006856"/>
    </source>
</evidence>
<dbReference type="InterPro" id="IPR050781">
    <property type="entry name" value="CWC22_splicing_factor"/>
</dbReference>
<dbReference type="OrthoDB" id="361797at2759"/>
<feature type="domain" description="MI" evidence="5">
    <location>
        <begin position="364"/>
        <end position="503"/>
    </location>
</feature>
<reference evidence="6 7" key="1">
    <citation type="journal article" date="2016" name="Mol. Biol. Evol.">
        <title>Comparative Genomics of Early-Diverging Mushroom-Forming Fungi Provides Insights into the Origins of Lignocellulose Decay Capabilities.</title>
        <authorList>
            <person name="Nagy L.G."/>
            <person name="Riley R."/>
            <person name="Tritt A."/>
            <person name="Adam C."/>
            <person name="Daum C."/>
            <person name="Floudas D."/>
            <person name="Sun H."/>
            <person name="Yadav J.S."/>
            <person name="Pangilinan J."/>
            <person name="Larsson K.H."/>
            <person name="Matsuura K."/>
            <person name="Barry K."/>
            <person name="Labutti K."/>
            <person name="Kuo R."/>
            <person name="Ohm R.A."/>
            <person name="Bhattacharya S.S."/>
            <person name="Shirouzu T."/>
            <person name="Yoshinaga Y."/>
            <person name="Martin F.M."/>
            <person name="Grigoriev I.V."/>
            <person name="Hibbett D.S."/>
        </authorList>
    </citation>
    <scope>NUCLEOTIDE SEQUENCE [LARGE SCALE GENOMIC DNA]</scope>
    <source>
        <strain evidence="6 7">CBS 109695</strain>
    </source>
</reference>
<evidence type="ECO:0000313" key="6">
    <source>
        <dbReference type="EMBL" id="KZP25204.1"/>
    </source>
</evidence>
<keyword evidence="3" id="KW-0539">Nucleus</keyword>
<dbReference type="InterPro" id="IPR003890">
    <property type="entry name" value="MIF4G-like_typ-3"/>
</dbReference>
<dbReference type="Proteomes" id="UP000076532">
    <property type="component" value="Unassembled WGS sequence"/>
</dbReference>
<dbReference type="Gene3D" id="1.25.40.180">
    <property type="match status" value="1"/>
</dbReference>
<dbReference type="SMART" id="SM00543">
    <property type="entry name" value="MIF4G"/>
    <property type="match status" value="1"/>
</dbReference>
<dbReference type="GO" id="GO:0003723">
    <property type="term" value="F:RNA binding"/>
    <property type="evidence" value="ECO:0007669"/>
    <property type="project" value="InterPro"/>
</dbReference>
<protein>
    <submittedName>
        <fullName evidence="6">MIF4G-domain-containing protein</fullName>
    </submittedName>
</protein>